<dbReference type="Pfam" id="PF00271">
    <property type="entry name" value="Helicase_C"/>
    <property type="match status" value="1"/>
</dbReference>
<evidence type="ECO:0000256" key="10">
    <source>
        <dbReference type="SAM" id="MobiDB-lite"/>
    </source>
</evidence>
<dbReference type="Gene3D" id="3.40.50.300">
    <property type="entry name" value="P-loop containing nucleotide triphosphate hydrolases"/>
    <property type="match status" value="2"/>
</dbReference>
<feature type="compositionally biased region" description="Basic residues" evidence="10">
    <location>
        <begin position="460"/>
        <end position="473"/>
    </location>
</feature>
<dbReference type="CDD" id="cd18787">
    <property type="entry name" value="SF2_C_DEAD"/>
    <property type="match status" value="1"/>
</dbReference>
<dbReference type="InterPro" id="IPR014001">
    <property type="entry name" value="Helicase_ATP-bd"/>
</dbReference>
<dbReference type="Pfam" id="PF00270">
    <property type="entry name" value="DEAD"/>
    <property type="match status" value="1"/>
</dbReference>
<keyword evidence="4 9" id="KW-0347">Helicase</keyword>
<keyword evidence="6" id="KW-0694">RNA-binding</keyword>
<dbReference type="InterPro" id="IPR044764">
    <property type="entry name" value="DDX52/Rok1_DEADc"/>
</dbReference>
<proteinExistence type="inferred from homology"/>
<dbReference type="GO" id="GO:0030490">
    <property type="term" value="P:maturation of SSU-rRNA"/>
    <property type="evidence" value="ECO:0007669"/>
    <property type="project" value="InterPro"/>
</dbReference>
<dbReference type="SUPFAM" id="SSF52540">
    <property type="entry name" value="P-loop containing nucleoside triphosphate hydrolases"/>
    <property type="match status" value="1"/>
</dbReference>
<evidence type="ECO:0000256" key="5">
    <source>
        <dbReference type="ARBA" id="ARBA00022840"/>
    </source>
</evidence>
<evidence type="ECO:0000256" key="6">
    <source>
        <dbReference type="ARBA" id="ARBA00022884"/>
    </source>
</evidence>
<dbReference type="CDD" id="cd17957">
    <property type="entry name" value="DEADc_DDX52"/>
    <property type="match status" value="1"/>
</dbReference>
<evidence type="ECO:0000256" key="2">
    <source>
        <dbReference type="ARBA" id="ARBA00022741"/>
    </source>
</evidence>
<keyword evidence="3 9" id="KW-0378">Hydrolase</keyword>
<feature type="compositionally biased region" description="Polar residues" evidence="10">
    <location>
        <begin position="42"/>
        <end position="55"/>
    </location>
</feature>
<accession>A0AAV1I1M6</accession>
<keyword evidence="5 9" id="KW-0067">ATP-binding</keyword>
<feature type="region of interest" description="Disordered" evidence="10">
    <location>
        <begin position="30"/>
        <end position="55"/>
    </location>
</feature>
<comment type="caution">
    <text evidence="13">The sequence shown here is derived from an EMBL/GenBank/DDBJ whole genome shotgun (WGS) entry which is preliminary data.</text>
</comment>
<name>A0AAV1I1M6_9CHLO</name>
<evidence type="ECO:0000256" key="7">
    <source>
        <dbReference type="ARBA" id="ARBA00024355"/>
    </source>
</evidence>
<dbReference type="GO" id="GO:0005524">
    <property type="term" value="F:ATP binding"/>
    <property type="evidence" value="ECO:0007669"/>
    <property type="project" value="UniProtKB-KW"/>
</dbReference>
<dbReference type="GO" id="GO:0003723">
    <property type="term" value="F:RNA binding"/>
    <property type="evidence" value="ECO:0007669"/>
    <property type="project" value="UniProtKB-KW"/>
</dbReference>
<dbReference type="GO" id="GO:0003724">
    <property type="term" value="F:RNA helicase activity"/>
    <property type="evidence" value="ECO:0007669"/>
    <property type="project" value="UniProtKB-EC"/>
</dbReference>
<dbReference type="InterPro" id="IPR011545">
    <property type="entry name" value="DEAD/DEAH_box_helicase_dom"/>
</dbReference>
<organism evidence="13 14">
    <name type="scientific">Coccomyxa viridis</name>
    <dbReference type="NCBI Taxonomy" id="1274662"/>
    <lineage>
        <taxon>Eukaryota</taxon>
        <taxon>Viridiplantae</taxon>
        <taxon>Chlorophyta</taxon>
        <taxon>core chlorophytes</taxon>
        <taxon>Trebouxiophyceae</taxon>
        <taxon>Trebouxiophyceae incertae sedis</taxon>
        <taxon>Coccomyxaceae</taxon>
        <taxon>Coccomyxa</taxon>
    </lineage>
</organism>
<evidence type="ECO:0000313" key="13">
    <source>
        <dbReference type="EMBL" id="CAK0762348.1"/>
    </source>
</evidence>
<keyword evidence="14" id="KW-1185">Reference proteome</keyword>
<sequence>MCAADMPKNALSVLLTAVQPDNYRTVKRQKINNPPEEKQSHINEAQPQAGLSNDPSEAANLLRKQFHIRVKGRSVPSPLQEFQAVRKNGEFYERLLQNLKWSGFVAPTPVQRQVVPVLLQGREVLAVAPTGSGKTLAFLLPLVINAKRAALKGQEGLKALMISPTRELAEQTARVLLLLVRGLRLQCCLLTAAAVVAGVEFSKMDMAVTTPLRMSKAARRANLSTVRWLILDEADKLFEEGLTKQIDRVIAACTHPRLVVSLFSATMPERVEELARSMLKAPVKVTVGERNAPASSVQQRLVYVGQESGKLMALRDALQSGLRPPVLVFTNSRQRATMLHRDLALEDMCVASISAEQTPAARTKVVDQFREGRIHVLVCTDLMARGIDFPNVQTVVSYDFPHSSIDYIHRIGRTGRAGRQGDSITFFEEKDSGQLTRVANLMHQSDMEVPDWMRHMKKEKPHLKQLRHDRRKAAATQKTQQGP</sequence>
<dbReference type="InterPro" id="IPR000629">
    <property type="entry name" value="RNA-helicase_DEAD-box_CS"/>
</dbReference>
<dbReference type="SMART" id="SM00490">
    <property type="entry name" value="HELICc"/>
    <property type="match status" value="1"/>
</dbReference>
<dbReference type="PROSITE" id="PS00039">
    <property type="entry name" value="DEAD_ATP_HELICASE"/>
    <property type="match status" value="1"/>
</dbReference>
<dbReference type="PANTHER" id="PTHR47959">
    <property type="entry name" value="ATP-DEPENDENT RNA HELICASE RHLE-RELATED"/>
    <property type="match status" value="1"/>
</dbReference>
<keyword evidence="2 9" id="KW-0547">Nucleotide-binding</keyword>
<dbReference type="Proteomes" id="UP001314263">
    <property type="component" value="Unassembled WGS sequence"/>
</dbReference>
<feature type="region of interest" description="Disordered" evidence="10">
    <location>
        <begin position="460"/>
        <end position="483"/>
    </location>
</feature>
<protein>
    <recommendedName>
        <fullName evidence="1">RNA helicase</fullName>
        <ecNumber evidence="1">3.6.4.13</ecNumber>
    </recommendedName>
</protein>
<reference evidence="13 14" key="1">
    <citation type="submission" date="2023-10" db="EMBL/GenBank/DDBJ databases">
        <authorList>
            <person name="Maclean D."/>
            <person name="Macfadyen A."/>
        </authorList>
    </citation>
    <scope>NUCLEOTIDE SEQUENCE [LARGE SCALE GENOMIC DNA]</scope>
</reference>
<dbReference type="GO" id="GO:0005829">
    <property type="term" value="C:cytosol"/>
    <property type="evidence" value="ECO:0007669"/>
    <property type="project" value="TreeGrafter"/>
</dbReference>
<dbReference type="EMBL" id="CAUYUE010000004">
    <property type="protein sequence ID" value="CAK0762348.1"/>
    <property type="molecule type" value="Genomic_DNA"/>
</dbReference>
<dbReference type="InterPro" id="IPR050079">
    <property type="entry name" value="DEAD_box_RNA_helicase"/>
</dbReference>
<dbReference type="PANTHER" id="PTHR47959:SF15">
    <property type="entry name" value="RNA HELICASE"/>
    <property type="match status" value="1"/>
</dbReference>
<dbReference type="EC" id="3.6.4.13" evidence="1"/>
<evidence type="ECO:0000256" key="9">
    <source>
        <dbReference type="RuleBase" id="RU000492"/>
    </source>
</evidence>
<gene>
    <name evidence="13" type="ORF">CVIRNUC_002948</name>
</gene>
<dbReference type="GO" id="GO:0016787">
    <property type="term" value="F:hydrolase activity"/>
    <property type="evidence" value="ECO:0007669"/>
    <property type="project" value="UniProtKB-KW"/>
</dbReference>
<comment type="similarity">
    <text evidence="7">Belongs to the DEAD box helicase family. DDX52/ROK1 subfamily.</text>
</comment>
<evidence type="ECO:0000256" key="4">
    <source>
        <dbReference type="ARBA" id="ARBA00022806"/>
    </source>
</evidence>
<evidence type="ECO:0000259" key="12">
    <source>
        <dbReference type="PROSITE" id="PS51194"/>
    </source>
</evidence>
<dbReference type="PROSITE" id="PS51192">
    <property type="entry name" value="HELICASE_ATP_BIND_1"/>
    <property type="match status" value="1"/>
</dbReference>
<evidence type="ECO:0000259" key="11">
    <source>
        <dbReference type="PROSITE" id="PS51192"/>
    </source>
</evidence>
<comment type="catalytic activity">
    <reaction evidence="8">
        <text>ATP + H2O = ADP + phosphate + H(+)</text>
        <dbReference type="Rhea" id="RHEA:13065"/>
        <dbReference type="ChEBI" id="CHEBI:15377"/>
        <dbReference type="ChEBI" id="CHEBI:15378"/>
        <dbReference type="ChEBI" id="CHEBI:30616"/>
        <dbReference type="ChEBI" id="CHEBI:43474"/>
        <dbReference type="ChEBI" id="CHEBI:456216"/>
        <dbReference type="EC" id="3.6.4.13"/>
    </reaction>
</comment>
<evidence type="ECO:0000313" key="14">
    <source>
        <dbReference type="Proteomes" id="UP001314263"/>
    </source>
</evidence>
<dbReference type="PROSITE" id="PS51194">
    <property type="entry name" value="HELICASE_CTER"/>
    <property type="match status" value="1"/>
</dbReference>
<evidence type="ECO:0000256" key="8">
    <source>
        <dbReference type="ARBA" id="ARBA00047984"/>
    </source>
</evidence>
<dbReference type="InterPro" id="IPR027417">
    <property type="entry name" value="P-loop_NTPase"/>
</dbReference>
<feature type="domain" description="Helicase C-terminal" evidence="12">
    <location>
        <begin position="296"/>
        <end position="457"/>
    </location>
</feature>
<evidence type="ECO:0000256" key="1">
    <source>
        <dbReference type="ARBA" id="ARBA00012552"/>
    </source>
</evidence>
<feature type="domain" description="Helicase ATP-binding" evidence="11">
    <location>
        <begin position="115"/>
        <end position="285"/>
    </location>
</feature>
<evidence type="ECO:0000256" key="3">
    <source>
        <dbReference type="ARBA" id="ARBA00022801"/>
    </source>
</evidence>
<dbReference type="AlphaFoldDB" id="A0AAV1I1M6"/>
<dbReference type="SMART" id="SM00487">
    <property type="entry name" value="DEXDc"/>
    <property type="match status" value="1"/>
</dbReference>
<dbReference type="InterPro" id="IPR001650">
    <property type="entry name" value="Helicase_C-like"/>
</dbReference>